<protein>
    <recommendedName>
        <fullName evidence="3">FHA domain-containing protein</fullName>
    </recommendedName>
</protein>
<evidence type="ECO:0000313" key="5">
    <source>
        <dbReference type="Proteomes" id="UP000192257"/>
    </source>
</evidence>
<gene>
    <name evidence="4" type="ORF">TM35_000241130</name>
</gene>
<proteinExistence type="predicted"/>
<dbReference type="InterPro" id="IPR028842">
    <property type="entry name" value="Afadin"/>
</dbReference>
<dbReference type="InterPro" id="IPR000253">
    <property type="entry name" value="FHA_dom"/>
</dbReference>
<feature type="coiled-coil region" evidence="1">
    <location>
        <begin position="376"/>
        <end position="403"/>
    </location>
</feature>
<dbReference type="SUPFAM" id="SSF49879">
    <property type="entry name" value="SMAD/FHA domain"/>
    <property type="match status" value="1"/>
</dbReference>
<keyword evidence="1" id="KW-0175">Coiled coil</keyword>
<dbReference type="Gene3D" id="2.60.200.20">
    <property type="match status" value="1"/>
</dbReference>
<dbReference type="PANTHER" id="PTHR10398:SF2">
    <property type="entry name" value="AFADIN"/>
    <property type="match status" value="1"/>
</dbReference>
<evidence type="ECO:0000259" key="3">
    <source>
        <dbReference type="Pfam" id="PF00498"/>
    </source>
</evidence>
<feature type="domain" description="FHA" evidence="3">
    <location>
        <begin position="290"/>
        <end position="338"/>
    </location>
</feature>
<keyword evidence="5" id="KW-1185">Reference proteome</keyword>
<feature type="region of interest" description="Disordered" evidence="2">
    <location>
        <begin position="799"/>
        <end position="884"/>
    </location>
</feature>
<dbReference type="Proteomes" id="UP000192257">
    <property type="component" value="Unassembled WGS sequence"/>
</dbReference>
<dbReference type="AlphaFoldDB" id="A0A1X0NR44"/>
<dbReference type="GO" id="GO:0005911">
    <property type="term" value="C:cell-cell junction"/>
    <property type="evidence" value="ECO:0007669"/>
    <property type="project" value="InterPro"/>
</dbReference>
<name>A0A1X0NR44_9TRYP</name>
<dbReference type="VEuPathDB" id="TriTrypDB:TM35_000241130"/>
<accession>A0A1X0NR44</accession>
<comment type="caution">
    <text evidence="4">The sequence shown here is derived from an EMBL/GenBank/DDBJ whole genome shotgun (WGS) entry which is preliminary data.</text>
</comment>
<feature type="compositionally biased region" description="Low complexity" evidence="2">
    <location>
        <begin position="810"/>
        <end position="821"/>
    </location>
</feature>
<dbReference type="PANTHER" id="PTHR10398">
    <property type="entry name" value="AFADIN"/>
    <property type="match status" value="1"/>
</dbReference>
<feature type="compositionally biased region" description="Polar residues" evidence="2">
    <location>
        <begin position="843"/>
        <end position="875"/>
    </location>
</feature>
<dbReference type="RefSeq" id="XP_028881029.1">
    <property type="nucleotide sequence ID" value="XM_029027525.1"/>
</dbReference>
<evidence type="ECO:0000313" key="4">
    <source>
        <dbReference type="EMBL" id="ORC86963.1"/>
    </source>
</evidence>
<dbReference type="Pfam" id="PF00498">
    <property type="entry name" value="FHA"/>
    <property type="match status" value="1"/>
</dbReference>
<evidence type="ECO:0000256" key="1">
    <source>
        <dbReference type="SAM" id="Coils"/>
    </source>
</evidence>
<dbReference type="GeneID" id="39987305"/>
<dbReference type="OrthoDB" id="276801at2759"/>
<dbReference type="EMBL" id="NBCO01000024">
    <property type="protein sequence ID" value="ORC86963.1"/>
    <property type="molecule type" value="Genomic_DNA"/>
</dbReference>
<evidence type="ECO:0000256" key="2">
    <source>
        <dbReference type="SAM" id="MobiDB-lite"/>
    </source>
</evidence>
<sequence length="949" mass="105112">MVRTSFRIAASDKSVPYLSGTKDFQYLRGKEALLSGITKETATGAFVLAVSNAKDNGKSIMKSLCSHFAESFTTPIGSYKQFSISFIDESAGDLLQYRCDRITDIDAIIEEEQGRHRCCSLKVSVVHPTSSSFDFSDIHLTVLIWNEGILDHDFVRATERVASVFETRIVSIYVYLESMNASLVKQYIGMVYELRAACETRVFGVDQRVSSHVRLQEVRAWSIFLNEFEHFAPQSEGPYFINLNPKLVVGEKLAHAISKGSSYIVAEESNSSFVDFVVFPLGNTKEGVGHRSIYSPHCRLTYEKGIVCIRPECGMTYVNGQLLSSEIVLRHNDRIVLGKEMAFRFVMVSDKMPLTSSSRILDWELCCKEFDYVTSNTVKQAECNQLERDLSQLKEDYEVLYRQLQIERGSDDKAWLILNNPPSDYTASFVWHLGWMKVGDSITLGPKGDIDLSFLNALAVISRTNSGFIYNCGSVSLKLTHCHRFLNGDSIFSVCLKPVVSDDNVRTKNKVSAGKELEVFSDDDICELRNRLFELQWSITLLFDFAFPQEKARSGGSSSDPYHVRRTQMSNDDILTSSKFKLQNVAHMAEKMTEAIRMIGFQLMNEINNGISTTKRDTCMIEDGENATKELLKQINNDTKLSHDLLLRVQQLVGRMLIEGDTQGWGNKVQSGSPLKIKNFGNISCNDLKTRIMNVRAKCFCASPELVRRMGNTLDVLSGTSDPNMLWERYLKVLDALTRPYTDVSTAVASKRQGLVYALVDVLVALDYTVRGGLLTEEGAGLEARLPAWEAIADFVPAAFPPRPSRRPTPRAASRPTSRPATPRDRPAGHTRPADPARRAASSGKSPRTLRSLTPTGATTRTNSKSAGLRSTPTSPRVGERAVGVGSTAPRLGAISAVQRTLRGTTVVGAGRATPQGGARAVSPKSPLLRGTLDDLAIGRKKKKALDSG</sequence>
<feature type="compositionally biased region" description="Basic and acidic residues" evidence="2">
    <location>
        <begin position="822"/>
        <end position="838"/>
    </location>
</feature>
<reference evidence="4 5" key="1">
    <citation type="submission" date="2017-03" db="EMBL/GenBank/DDBJ databases">
        <title>An alternative strategy for trypanosome survival in the mammalian bloodstream revealed through genome and transcriptome analysis of the ubiquitous bovine parasite Trypanosoma (Megatrypanum) theileri.</title>
        <authorList>
            <person name="Kelly S."/>
            <person name="Ivens A."/>
            <person name="Mott A."/>
            <person name="O'Neill E."/>
            <person name="Emms D."/>
            <person name="Macleod O."/>
            <person name="Voorheis P."/>
            <person name="Matthews J."/>
            <person name="Matthews K."/>
            <person name="Carrington M."/>
        </authorList>
    </citation>
    <scope>NUCLEOTIDE SEQUENCE [LARGE SCALE GENOMIC DNA]</scope>
    <source>
        <strain evidence="4">Edinburgh</strain>
    </source>
</reference>
<organism evidence="4 5">
    <name type="scientific">Trypanosoma theileri</name>
    <dbReference type="NCBI Taxonomy" id="67003"/>
    <lineage>
        <taxon>Eukaryota</taxon>
        <taxon>Discoba</taxon>
        <taxon>Euglenozoa</taxon>
        <taxon>Kinetoplastea</taxon>
        <taxon>Metakinetoplastina</taxon>
        <taxon>Trypanosomatida</taxon>
        <taxon>Trypanosomatidae</taxon>
        <taxon>Trypanosoma</taxon>
    </lineage>
</organism>
<dbReference type="InterPro" id="IPR008984">
    <property type="entry name" value="SMAD_FHA_dom_sf"/>
</dbReference>